<evidence type="ECO:0000313" key="2">
    <source>
        <dbReference type="EMBL" id="CAG8973255.1"/>
    </source>
</evidence>
<keyword evidence="3" id="KW-1185">Reference proteome</keyword>
<accession>A0A9N9LHL4</accession>
<sequence>MSTGTGTETGRVEAPRGRSRFSKVLPNAPTRPAVPPKSIFRTISSPGPTLPPKDDYDSMSTAMMIPRRAVGSTESIPQVKPVAKVESISQCRHRARSTSISSAYFSDSPSLSNGSDSSRDIHSDDEPQSPSDSESGPPPPPKDRQREPRTPPSSSPQNIHHILAQPTSGFTKSPVAIDLWRRRSARSERSIYFSELRLERSNGSTARHSRHSSPPQQHAQRQEQPRTQPPPKPEARSLPALPKSSAGQQRKPVPIRPAPAPAPAQPDLDLMGNKLTKLKEKHSKSKLNDFGNEDPMIRQNGNGTTTQNQDPTKSAPTPTFDFQLRKENVRSESSPSLPSEYSTPPPEVPAKSQSRPTTRGTNGTTTLLPSLSVATSEEPIDFLSATSHSRGTSETLTISSEPTIMQSPQPHKPNDTARILTPEVSPRPSSSLATSPLALSSPTKKIHFPTFPAPVAKPGTVFPGPPISNVQLECYQNHRFMRSTRNTLCPVACMVCQRRDAEQRWKCSWCCLSTCGSCMQVLAAVPGKDLKTCLEKVSRQNQVAIGIAS</sequence>
<feature type="compositionally biased region" description="Basic and acidic residues" evidence="1">
    <location>
        <begin position="179"/>
        <end position="189"/>
    </location>
</feature>
<dbReference type="AlphaFoldDB" id="A0A9N9LHL4"/>
<feature type="compositionally biased region" description="Low complexity" evidence="1">
    <location>
        <begin position="355"/>
        <end position="369"/>
    </location>
</feature>
<dbReference type="OrthoDB" id="5425130at2759"/>
<feature type="compositionally biased region" description="Polar residues" evidence="1">
    <location>
        <begin position="201"/>
        <end position="219"/>
    </location>
</feature>
<evidence type="ECO:0000313" key="3">
    <source>
        <dbReference type="Proteomes" id="UP000701801"/>
    </source>
</evidence>
<dbReference type="Proteomes" id="UP000701801">
    <property type="component" value="Unassembled WGS sequence"/>
</dbReference>
<feature type="compositionally biased region" description="Polar residues" evidence="1">
    <location>
        <begin position="299"/>
        <end position="317"/>
    </location>
</feature>
<comment type="caution">
    <text evidence="2">The sequence shown here is derived from an EMBL/GenBank/DDBJ whole genome shotgun (WGS) entry which is preliminary data.</text>
</comment>
<evidence type="ECO:0000256" key="1">
    <source>
        <dbReference type="SAM" id="MobiDB-lite"/>
    </source>
</evidence>
<organism evidence="2 3">
    <name type="scientific">Hymenoscyphus albidus</name>
    <dbReference type="NCBI Taxonomy" id="595503"/>
    <lineage>
        <taxon>Eukaryota</taxon>
        <taxon>Fungi</taxon>
        <taxon>Dikarya</taxon>
        <taxon>Ascomycota</taxon>
        <taxon>Pezizomycotina</taxon>
        <taxon>Leotiomycetes</taxon>
        <taxon>Helotiales</taxon>
        <taxon>Helotiaceae</taxon>
        <taxon>Hymenoscyphus</taxon>
    </lineage>
</organism>
<name>A0A9N9LHL4_9HELO</name>
<feature type="compositionally biased region" description="Pro residues" evidence="1">
    <location>
        <begin position="254"/>
        <end position="264"/>
    </location>
</feature>
<feature type="region of interest" description="Disordered" evidence="1">
    <location>
        <begin position="1"/>
        <end position="373"/>
    </location>
</feature>
<feature type="compositionally biased region" description="Low complexity" evidence="1">
    <location>
        <begin position="106"/>
        <end position="116"/>
    </location>
</feature>
<gene>
    <name evidence="2" type="ORF">HYALB_00000015</name>
</gene>
<reference evidence="2" key="1">
    <citation type="submission" date="2021-07" db="EMBL/GenBank/DDBJ databases">
        <authorList>
            <person name="Durling M."/>
        </authorList>
    </citation>
    <scope>NUCLEOTIDE SEQUENCE</scope>
</reference>
<protein>
    <submittedName>
        <fullName evidence="2">Uncharacterized protein</fullName>
    </submittedName>
</protein>
<proteinExistence type="predicted"/>
<feature type="compositionally biased region" description="Low complexity" evidence="1">
    <location>
        <begin position="331"/>
        <end position="342"/>
    </location>
</feature>
<dbReference type="EMBL" id="CAJVRM010000068">
    <property type="protein sequence ID" value="CAG8973255.1"/>
    <property type="molecule type" value="Genomic_DNA"/>
</dbReference>